<name>A0ABV1AH27_9TELE</name>
<gene>
    <name evidence="1" type="ORF">AMECASPLE_037924</name>
</gene>
<feature type="non-terminal residue" evidence="1">
    <location>
        <position position="1"/>
    </location>
</feature>
<sequence>QQNKKKSQAFVWSRFKMFTRWLTFIAFLAGSINPGSRAFGRGSVTFASTCRVKGEPEEELILHCGDGKNEDDVVLLAPSSQDLQHALG</sequence>
<reference evidence="1 2" key="1">
    <citation type="submission" date="2021-06" db="EMBL/GenBank/DDBJ databases">
        <authorList>
            <person name="Palmer J.M."/>
        </authorList>
    </citation>
    <scope>NUCLEOTIDE SEQUENCE [LARGE SCALE GENOMIC DNA]</scope>
    <source>
        <strain evidence="1 2">AS_MEX2019</strain>
        <tissue evidence="1">Muscle</tissue>
    </source>
</reference>
<comment type="caution">
    <text evidence="1">The sequence shown here is derived from an EMBL/GenBank/DDBJ whole genome shotgun (WGS) entry which is preliminary data.</text>
</comment>
<dbReference type="Proteomes" id="UP001469553">
    <property type="component" value="Unassembled WGS sequence"/>
</dbReference>
<protein>
    <submittedName>
        <fullName evidence="1">Uncharacterized protein</fullName>
    </submittedName>
</protein>
<dbReference type="EMBL" id="JAHRIP010091322">
    <property type="protein sequence ID" value="MEQ2316966.1"/>
    <property type="molecule type" value="Genomic_DNA"/>
</dbReference>
<accession>A0ABV1AH27</accession>
<organism evidence="1 2">
    <name type="scientific">Ameca splendens</name>
    <dbReference type="NCBI Taxonomy" id="208324"/>
    <lineage>
        <taxon>Eukaryota</taxon>
        <taxon>Metazoa</taxon>
        <taxon>Chordata</taxon>
        <taxon>Craniata</taxon>
        <taxon>Vertebrata</taxon>
        <taxon>Euteleostomi</taxon>
        <taxon>Actinopterygii</taxon>
        <taxon>Neopterygii</taxon>
        <taxon>Teleostei</taxon>
        <taxon>Neoteleostei</taxon>
        <taxon>Acanthomorphata</taxon>
        <taxon>Ovalentaria</taxon>
        <taxon>Atherinomorphae</taxon>
        <taxon>Cyprinodontiformes</taxon>
        <taxon>Goodeidae</taxon>
        <taxon>Ameca</taxon>
    </lineage>
</organism>
<keyword evidence="2" id="KW-1185">Reference proteome</keyword>
<evidence type="ECO:0000313" key="1">
    <source>
        <dbReference type="EMBL" id="MEQ2316966.1"/>
    </source>
</evidence>
<proteinExistence type="predicted"/>
<evidence type="ECO:0000313" key="2">
    <source>
        <dbReference type="Proteomes" id="UP001469553"/>
    </source>
</evidence>